<gene>
    <name evidence="3" type="ORF">AORI_5335</name>
</gene>
<dbReference type="AlphaFoldDB" id="R4TBX2"/>
<dbReference type="Proteomes" id="UP000013968">
    <property type="component" value="Chromosome"/>
</dbReference>
<feature type="domain" description="Flavin reductase like" evidence="2">
    <location>
        <begin position="20"/>
        <end position="165"/>
    </location>
</feature>
<protein>
    <submittedName>
        <fullName evidence="3">Oxidase</fullName>
    </submittedName>
</protein>
<dbReference type="Gene3D" id="2.30.110.10">
    <property type="entry name" value="Electron Transport, Fmn-binding Protein, Chain A"/>
    <property type="match status" value="1"/>
</dbReference>
<dbReference type="RefSeq" id="WP_016335659.1">
    <property type="nucleotide sequence ID" value="NC_021252.1"/>
</dbReference>
<dbReference type="InterPro" id="IPR012349">
    <property type="entry name" value="Split_barrel_FMN-bd"/>
</dbReference>
<dbReference type="GO" id="GO:0010181">
    <property type="term" value="F:FMN binding"/>
    <property type="evidence" value="ECO:0007669"/>
    <property type="project" value="InterPro"/>
</dbReference>
<dbReference type="InterPro" id="IPR050268">
    <property type="entry name" value="NADH-dep_flavin_reductase"/>
</dbReference>
<dbReference type="SUPFAM" id="SSF50475">
    <property type="entry name" value="FMN-binding split barrel"/>
    <property type="match status" value="1"/>
</dbReference>
<dbReference type="PANTHER" id="PTHR30466">
    <property type="entry name" value="FLAVIN REDUCTASE"/>
    <property type="match status" value="1"/>
</dbReference>
<dbReference type="PATRIC" id="fig|1156913.3.peg.5432"/>
<dbReference type="Pfam" id="PF01613">
    <property type="entry name" value="Flavin_Reduct"/>
    <property type="match status" value="1"/>
</dbReference>
<dbReference type="SMART" id="SM00903">
    <property type="entry name" value="Flavin_Reduct"/>
    <property type="match status" value="1"/>
</dbReference>
<evidence type="ECO:0000259" key="2">
    <source>
        <dbReference type="SMART" id="SM00903"/>
    </source>
</evidence>
<accession>R4TBX2</accession>
<dbReference type="PANTHER" id="PTHR30466:SF1">
    <property type="entry name" value="FMN REDUCTASE (NADH) RUTF"/>
    <property type="match status" value="1"/>
</dbReference>
<evidence type="ECO:0000313" key="3">
    <source>
        <dbReference type="EMBL" id="AGM07918.1"/>
    </source>
</evidence>
<reference evidence="3 4" key="1">
    <citation type="journal article" date="2013" name="BMC Genomics">
        <title>ContigScape: a Cytoscape plugin facilitating microbial genome gap closing.</title>
        <authorList>
            <person name="Tang B."/>
            <person name="Wang Q."/>
            <person name="Yang M."/>
            <person name="Xie F."/>
            <person name="Zhu Y."/>
            <person name="Zhuo Y."/>
            <person name="Wang S."/>
            <person name="Gao H."/>
            <person name="Ding X."/>
            <person name="Zhang L."/>
            <person name="Zhao G."/>
            <person name="Zheng H."/>
        </authorList>
    </citation>
    <scope>NUCLEOTIDE SEQUENCE [LARGE SCALE GENOMIC DNA]</scope>
    <source>
        <strain evidence="3 4">HCCB10007</strain>
    </source>
</reference>
<dbReference type="EMBL" id="CP003410">
    <property type="protein sequence ID" value="AGM07918.1"/>
    <property type="molecule type" value="Genomic_DNA"/>
</dbReference>
<proteinExistence type="predicted"/>
<keyword evidence="4" id="KW-1185">Reference proteome</keyword>
<evidence type="ECO:0000256" key="1">
    <source>
        <dbReference type="ARBA" id="ARBA00023002"/>
    </source>
</evidence>
<dbReference type="InterPro" id="IPR002563">
    <property type="entry name" value="Flavin_Rdtase-like_dom"/>
</dbReference>
<name>R4TBX2_9PSEU</name>
<evidence type="ECO:0000313" key="4">
    <source>
        <dbReference type="Proteomes" id="UP000013968"/>
    </source>
</evidence>
<keyword evidence="1" id="KW-0560">Oxidoreductase</keyword>
<dbReference type="KEGG" id="aoi:AORI_5335"/>
<dbReference type="HOGENOM" id="CLU_059021_1_2_11"/>
<dbReference type="GO" id="GO:0042602">
    <property type="term" value="F:riboflavin reductase (NADPH) activity"/>
    <property type="evidence" value="ECO:0007669"/>
    <property type="project" value="TreeGrafter"/>
</dbReference>
<sequence length="174" mass="17905">MVGTLPGTAYATTDEFRGLMSGFPTGVAVVTAIDHRGAPWGLTCSSLSSVTLDPPTLLVCLREDSGTLAALAAGGRFGVNLLHTDGLAAAGVFATPGDDRFARVCWEPAGGAGMPWLVDDALAFAGCAVAGTIPVGDHTIVLGEVTDVRLASGDPLLYGRRRFAVWPHAGEARR</sequence>
<dbReference type="GO" id="GO:0006208">
    <property type="term" value="P:pyrimidine nucleobase catabolic process"/>
    <property type="evidence" value="ECO:0007669"/>
    <property type="project" value="TreeGrafter"/>
</dbReference>
<organism evidence="3 4">
    <name type="scientific">Amycolatopsis keratiniphila</name>
    <dbReference type="NCBI Taxonomy" id="129921"/>
    <lineage>
        <taxon>Bacteria</taxon>
        <taxon>Bacillati</taxon>
        <taxon>Actinomycetota</taxon>
        <taxon>Actinomycetes</taxon>
        <taxon>Pseudonocardiales</taxon>
        <taxon>Pseudonocardiaceae</taxon>
        <taxon>Amycolatopsis</taxon>
        <taxon>Amycolatopsis japonica group</taxon>
    </lineage>
</organism>